<evidence type="ECO:0000313" key="2">
    <source>
        <dbReference type="EMBL" id="CAD2190815.1"/>
    </source>
</evidence>
<dbReference type="GO" id="GO:0005682">
    <property type="term" value="C:U5 snRNP"/>
    <property type="evidence" value="ECO:0007669"/>
    <property type="project" value="InterPro"/>
</dbReference>
<dbReference type="PANTHER" id="PTHR13138:SF3">
    <property type="entry name" value="CD2 ANTIGEN CYTOPLASMIC TAIL-BINDING PROTEIN 2"/>
    <property type="match status" value="1"/>
</dbReference>
<dbReference type="AlphaFoldDB" id="A0A6V7WUT0"/>
<sequence>MKRRVQFAEDSKDQESTQQRVKRNRFERDGDENEDNDEFELPGTSKADKKHTLDSDEEDNVNEYERLDMQKVEGQEDATQEYEGEIKIMPFNMNDDLEEGHFDAFGTFIYNKKEAAIKDAWLDNIEWDKAKDAAGEKWGKLDDEVITNEKEDDLELKTIYSKLLELLGVGETIDGALKKLNSQKGLSASEERKRRWAAKKTGNTSLPIQNDSIQNKIAELTSLADSLISLGHMEAYQLSPVKIQKMIEELEPKADENNTAKEATVDMFAE</sequence>
<dbReference type="OrthoDB" id="331341at2759"/>
<comment type="caution">
    <text evidence="2">The sequence shown here is derived from an EMBL/GenBank/DDBJ whole genome shotgun (WGS) entry which is preliminary data.</text>
</comment>
<gene>
    <name evidence="2" type="ORF">MENT_LOCUS43633</name>
</gene>
<dbReference type="PANTHER" id="PTHR13138">
    <property type="entry name" value="PROTEIN LIN1"/>
    <property type="match status" value="1"/>
</dbReference>
<feature type="compositionally biased region" description="Acidic residues" evidence="1">
    <location>
        <begin position="29"/>
        <end position="40"/>
    </location>
</feature>
<evidence type="ECO:0000313" key="3">
    <source>
        <dbReference type="Proteomes" id="UP000580250"/>
    </source>
</evidence>
<evidence type="ECO:0000256" key="1">
    <source>
        <dbReference type="SAM" id="MobiDB-lite"/>
    </source>
</evidence>
<dbReference type="EMBL" id="CAJEWN010000836">
    <property type="protein sequence ID" value="CAD2190815.1"/>
    <property type="molecule type" value="Genomic_DNA"/>
</dbReference>
<reference evidence="2 3" key="1">
    <citation type="submission" date="2020-08" db="EMBL/GenBank/DDBJ databases">
        <authorList>
            <person name="Koutsovoulos G."/>
            <person name="Danchin GJ E."/>
        </authorList>
    </citation>
    <scope>NUCLEOTIDE SEQUENCE [LARGE SCALE GENOMIC DNA]</scope>
</reference>
<dbReference type="Proteomes" id="UP000580250">
    <property type="component" value="Unassembled WGS sequence"/>
</dbReference>
<feature type="compositionally biased region" description="Basic and acidic residues" evidence="1">
    <location>
        <begin position="1"/>
        <end position="15"/>
    </location>
</feature>
<dbReference type="InterPro" id="IPR039905">
    <property type="entry name" value="CD2BP2/Lin1"/>
</dbReference>
<organism evidence="2 3">
    <name type="scientific">Meloidogyne enterolobii</name>
    <name type="common">Root-knot nematode worm</name>
    <name type="synonym">Meloidogyne mayaguensis</name>
    <dbReference type="NCBI Taxonomy" id="390850"/>
    <lineage>
        <taxon>Eukaryota</taxon>
        <taxon>Metazoa</taxon>
        <taxon>Ecdysozoa</taxon>
        <taxon>Nematoda</taxon>
        <taxon>Chromadorea</taxon>
        <taxon>Rhabditida</taxon>
        <taxon>Tylenchina</taxon>
        <taxon>Tylenchomorpha</taxon>
        <taxon>Tylenchoidea</taxon>
        <taxon>Meloidogynidae</taxon>
        <taxon>Meloidogyninae</taxon>
        <taxon>Meloidogyne</taxon>
    </lineage>
</organism>
<protein>
    <submittedName>
        <fullName evidence="2">Uncharacterized protein</fullName>
    </submittedName>
</protein>
<proteinExistence type="predicted"/>
<name>A0A6V7WUT0_MELEN</name>
<feature type="region of interest" description="Disordered" evidence="1">
    <location>
        <begin position="1"/>
        <end position="77"/>
    </location>
</feature>
<feature type="compositionally biased region" description="Basic and acidic residues" evidence="1">
    <location>
        <begin position="63"/>
        <end position="74"/>
    </location>
</feature>
<accession>A0A6V7WUT0</accession>